<organism evidence="4 5">
    <name type="scientific">Sanguibacter gelidistatuariae</name>
    <dbReference type="NCBI Taxonomy" id="1814289"/>
    <lineage>
        <taxon>Bacteria</taxon>
        <taxon>Bacillati</taxon>
        <taxon>Actinomycetota</taxon>
        <taxon>Actinomycetes</taxon>
        <taxon>Micrococcales</taxon>
        <taxon>Sanguibacteraceae</taxon>
        <taxon>Sanguibacter</taxon>
    </lineage>
</organism>
<dbReference type="InterPro" id="IPR004474">
    <property type="entry name" value="LytR_CpsA_psr"/>
</dbReference>
<keyword evidence="5" id="KW-1185">Reference proteome</keyword>
<evidence type="ECO:0000313" key="5">
    <source>
        <dbReference type="Proteomes" id="UP000199039"/>
    </source>
</evidence>
<dbReference type="OrthoDB" id="9782542at2"/>
<keyword evidence="2" id="KW-1133">Transmembrane helix</keyword>
<keyword evidence="2" id="KW-0812">Transmembrane</keyword>
<reference evidence="4 5" key="1">
    <citation type="submission" date="2016-09" db="EMBL/GenBank/DDBJ databases">
        <authorList>
            <person name="Capua I."/>
            <person name="De Benedictis P."/>
            <person name="Joannis T."/>
            <person name="Lombin L.H."/>
            <person name="Cattoli G."/>
        </authorList>
    </citation>
    <scope>NUCLEOTIDE SEQUENCE [LARGE SCALE GENOMIC DNA]</scope>
    <source>
        <strain evidence="4 5">ISLP-3</strain>
    </source>
</reference>
<protein>
    <submittedName>
        <fullName evidence="4">Transcriptional attenuator, LytR family</fullName>
    </submittedName>
</protein>
<gene>
    <name evidence="4" type="ORF">SAMN05216410_2592</name>
</gene>
<dbReference type="PANTHER" id="PTHR33392:SF6">
    <property type="entry name" value="POLYISOPRENYL-TEICHOIC ACID--PEPTIDOGLYCAN TEICHOIC ACID TRANSFERASE TAGU"/>
    <property type="match status" value="1"/>
</dbReference>
<evidence type="ECO:0000313" key="4">
    <source>
        <dbReference type="EMBL" id="SDC93743.1"/>
    </source>
</evidence>
<dbReference type="Proteomes" id="UP000199039">
    <property type="component" value="Unassembled WGS sequence"/>
</dbReference>
<name>A0A1G6QN49_9MICO</name>
<comment type="similarity">
    <text evidence="1">Belongs to the LytR/CpsA/Psr (LCP) family.</text>
</comment>
<dbReference type="RefSeq" id="WP_093183755.1">
    <property type="nucleotide sequence ID" value="NZ_FMYH01000004.1"/>
</dbReference>
<dbReference type="Pfam" id="PF03816">
    <property type="entry name" value="LytR_cpsA_psr"/>
    <property type="match status" value="1"/>
</dbReference>
<feature type="transmembrane region" description="Helical" evidence="2">
    <location>
        <begin position="21"/>
        <end position="47"/>
    </location>
</feature>
<evidence type="ECO:0000256" key="2">
    <source>
        <dbReference type="SAM" id="Phobius"/>
    </source>
</evidence>
<evidence type="ECO:0000259" key="3">
    <source>
        <dbReference type="Pfam" id="PF03816"/>
    </source>
</evidence>
<dbReference type="Gene3D" id="3.40.630.190">
    <property type="entry name" value="LCP protein"/>
    <property type="match status" value="1"/>
</dbReference>
<dbReference type="InterPro" id="IPR050922">
    <property type="entry name" value="LytR/CpsA/Psr_CW_biosynth"/>
</dbReference>
<proteinExistence type="inferred from homology"/>
<dbReference type="AlphaFoldDB" id="A0A1G6QN49"/>
<dbReference type="NCBIfam" id="TIGR00350">
    <property type="entry name" value="lytR_cpsA_psr"/>
    <property type="match status" value="1"/>
</dbReference>
<feature type="domain" description="Cell envelope-related transcriptional attenuator" evidence="3">
    <location>
        <begin position="106"/>
        <end position="273"/>
    </location>
</feature>
<sequence>MTRSVAPLPLAHARTRPRRRAARTAGIVCVGALTFAVVGAGAAFWTLDHNIARLPVSDLLSDRPPAPVRDPQDPNAGVPVNILLLGSDTREGDNLALGGADGSVASDTTLVVHLSADRSRVEVVSIPRDSIVDVPECRTTSGKVLPAVKDTMFNHAFSRGWFNGGDLTSATACAMATVESLTGIYLDGAIVADFNGFSAMVEALGGVPITIPEAISSPKAGGLVLAAGYQVLTPWEATQLSRARTGTGWGLEIGSDLKRIERQQALLAAMATAVTEKNLLTDLPALTQFVSAATKSLTVSDSLSSVRDLTGLALSLKATGTDNIVFTKVPVAEAPQDKDRVVWTDAAGPLWERIKADQPPTGADQ</sequence>
<accession>A0A1G6QN49</accession>
<keyword evidence="2" id="KW-0472">Membrane</keyword>
<dbReference type="PANTHER" id="PTHR33392">
    <property type="entry name" value="POLYISOPRENYL-TEICHOIC ACID--PEPTIDOGLYCAN TEICHOIC ACID TRANSFERASE TAGU"/>
    <property type="match status" value="1"/>
</dbReference>
<dbReference type="EMBL" id="FMYH01000004">
    <property type="protein sequence ID" value="SDC93743.1"/>
    <property type="molecule type" value="Genomic_DNA"/>
</dbReference>
<dbReference type="STRING" id="1814289.SAMN05216410_2592"/>
<evidence type="ECO:0000256" key="1">
    <source>
        <dbReference type="ARBA" id="ARBA00006068"/>
    </source>
</evidence>